<evidence type="ECO:0000256" key="1">
    <source>
        <dbReference type="SAM" id="MobiDB-lite"/>
    </source>
</evidence>
<reference evidence="2 3" key="1">
    <citation type="submission" date="2019-05" db="EMBL/GenBank/DDBJ databases">
        <title>Another draft genome of Portunus trituberculatus and its Hox gene families provides insights of decapod evolution.</title>
        <authorList>
            <person name="Jeong J.-H."/>
            <person name="Song I."/>
            <person name="Kim S."/>
            <person name="Choi T."/>
            <person name="Kim D."/>
            <person name="Ryu S."/>
            <person name="Kim W."/>
        </authorList>
    </citation>
    <scope>NUCLEOTIDE SEQUENCE [LARGE SCALE GENOMIC DNA]</scope>
    <source>
        <tissue evidence="2">Muscle</tissue>
    </source>
</reference>
<accession>A0A5B7JDC1</accession>
<evidence type="ECO:0000313" key="2">
    <source>
        <dbReference type="EMBL" id="MPC92096.1"/>
    </source>
</evidence>
<dbReference type="EMBL" id="VSRR010090107">
    <property type="protein sequence ID" value="MPC92096.1"/>
    <property type="molecule type" value="Genomic_DNA"/>
</dbReference>
<name>A0A5B7JDC1_PORTR</name>
<comment type="caution">
    <text evidence="2">The sequence shown here is derived from an EMBL/GenBank/DDBJ whole genome shotgun (WGS) entry which is preliminary data.</text>
</comment>
<proteinExistence type="predicted"/>
<gene>
    <name evidence="2" type="ORF">E2C01_087168</name>
</gene>
<dbReference type="Proteomes" id="UP000324222">
    <property type="component" value="Unassembled WGS sequence"/>
</dbReference>
<organism evidence="2 3">
    <name type="scientific">Portunus trituberculatus</name>
    <name type="common">Swimming crab</name>
    <name type="synonym">Neptunus trituberculatus</name>
    <dbReference type="NCBI Taxonomy" id="210409"/>
    <lineage>
        <taxon>Eukaryota</taxon>
        <taxon>Metazoa</taxon>
        <taxon>Ecdysozoa</taxon>
        <taxon>Arthropoda</taxon>
        <taxon>Crustacea</taxon>
        <taxon>Multicrustacea</taxon>
        <taxon>Malacostraca</taxon>
        <taxon>Eumalacostraca</taxon>
        <taxon>Eucarida</taxon>
        <taxon>Decapoda</taxon>
        <taxon>Pleocyemata</taxon>
        <taxon>Brachyura</taxon>
        <taxon>Eubrachyura</taxon>
        <taxon>Portunoidea</taxon>
        <taxon>Portunidae</taxon>
        <taxon>Portuninae</taxon>
        <taxon>Portunus</taxon>
    </lineage>
</organism>
<dbReference type="AlphaFoldDB" id="A0A5B7JDC1"/>
<protein>
    <submittedName>
        <fullName evidence="2">Uncharacterized protein</fullName>
    </submittedName>
</protein>
<feature type="region of interest" description="Disordered" evidence="1">
    <location>
        <begin position="1"/>
        <end position="71"/>
    </location>
</feature>
<sequence>MSGSFLPPTRRLQDTTPHHKSSQGTSYRATETSTLTLPSISPCIKPATHPPPFPTLRSRLPALAKQPQSTF</sequence>
<keyword evidence="3" id="KW-1185">Reference proteome</keyword>
<evidence type="ECO:0000313" key="3">
    <source>
        <dbReference type="Proteomes" id="UP000324222"/>
    </source>
</evidence>
<feature type="compositionally biased region" description="Polar residues" evidence="1">
    <location>
        <begin position="22"/>
        <end position="39"/>
    </location>
</feature>